<keyword evidence="3" id="KW-1185">Reference proteome</keyword>
<name>A0A2R8BHI4_9RHOB</name>
<protein>
    <recommendedName>
        <fullName evidence="4">DUF4189 domain-containing protein</fullName>
    </recommendedName>
</protein>
<proteinExistence type="predicted"/>
<dbReference type="EMBL" id="OMOR01000001">
    <property type="protein sequence ID" value="SPH22584.1"/>
    <property type="molecule type" value="Genomic_DNA"/>
</dbReference>
<gene>
    <name evidence="2" type="ORF">ASD8599_03327</name>
</gene>
<dbReference type="Proteomes" id="UP000244880">
    <property type="component" value="Unassembled WGS sequence"/>
</dbReference>
<reference evidence="2 3" key="1">
    <citation type="submission" date="2018-03" db="EMBL/GenBank/DDBJ databases">
        <authorList>
            <person name="Keele B.F."/>
        </authorList>
    </citation>
    <scope>NUCLEOTIDE SEQUENCE [LARGE SCALE GENOMIC DNA]</scope>
    <source>
        <strain evidence="2 3">CECT 8599</strain>
    </source>
</reference>
<sequence>MHKFQKTPVFLDLATAVAVVLLLALFLYIGRILDSNSQDAETQTVGHEPSAAEKALKNWHKKKTGASAFARGPEGHFGWTVGYNDVLAAKEDALAYCAQHGPACEVTEFKVGFEHRAFKGTIAPRTLELYNSYTRGAGAKAFALSPGGAIGMATGQPDATQAQNRAKALCETNKKDRPAYLADRPCLVVLSTRY</sequence>
<evidence type="ECO:0000313" key="3">
    <source>
        <dbReference type="Proteomes" id="UP000244880"/>
    </source>
</evidence>
<keyword evidence="1" id="KW-0812">Transmembrane</keyword>
<evidence type="ECO:0008006" key="4">
    <source>
        <dbReference type="Google" id="ProtNLM"/>
    </source>
</evidence>
<dbReference type="RefSeq" id="WP_108829509.1">
    <property type="nucleotide sequence ID" value="NZ_OMOR01000001.1"/>
</dbReference>
<accession>A0A2R8BHI4</accession>
<dbReference type="OrthoDB" id="7860041at2"/>
<keyword evidence="1" id="KW-0472">Membrane</keyword>
<keyword evidence="1" id="KW-1133">Transmembrane helix</keyword>
<evidence type="ECO:0000256" key="1">
    <source>
        <dbReference type="SAM" id="Phobius"/>
    </source>
</evidence>
<dbReference type="AlphaFoldDB" id="A0A2R8BHI4"/>
<organism evidence="2 3">
    <name type="scientific">Ascidiaceihabitans donghaensis</name>
    <dbReference type="NCBI Taxonomy" id="1510460"/>
    <lineage>
        <taxon>Bacteria</taxon>
        <taxon>Pseudomonadati</taxon>
        <taxon>Pseudomonadota</taxon>
        <taxon>Alphaproteobacteria</taxon>
        <taxon>Rhodobacterales</taxon>
        <taxon>Paracoccaceae</taxon>
        <taxon>Ascidiaceihabitans</taxon>
    </lineage>
</organism>
<evidence type="ECO:0000313" key="2">
    <source>
        <dbReference type="EMBL" id="SPH22584.1"/>
    </source>
</evidence>
<feature type="transmembrane region" description="Helical" evidence="1">
    <location>
        <begin position="9"/>
        <end position="29"/>
    </location>
</feature>